<name>A0A382QX21_9ZZZZ</name>
<reference evidence="1" key="1">
    <citation type="submission" date="2018-05" db="EMBL/GenBank/DDBJ databases">
        <authorList>
            <person name="Lanie J.A."/>
            <person name="Ng W.-L."/>
            <person name="Kazmierczak K.M."/>
            <person name="Andrzejewski T.M."/>
            <person name="Davidsen T.M."/>
            <person name="Wayne K.J."/>
            <person name="Tettelin H."/>
            <person name="Glass J.I."/>
            <person name="Rusch D."/>
            <person name="Podicherti R."/>
            <person name="Tsui H.-C.T."/>
            <person name="Winkler M.E."/>
        </authorList>
    </citation>
    <scope>NUCLEOTIDE SEQUENCE</scope>
</reference>
<accession>A0A382QX21</accession>
<organism evidence="1">
    <name type="scientific">marine metagenome</name>
    <dbReference type="NCBI Taxonomy" id="408172"/>
    <lineage>
        <taxon>unclassified sequences</taxon>
        <taxon>metagenomes</taxon>
        <taxon>ecological metagenomes</taxon>
    </lineage>
</organism>
<protein>
    <submittedName>
        <fullName evidence="1">Uncharacterized protein</fullName>
    </submittedName>
</protein>
<dbReference type="EMBL" id="UINC01117558">
    <property type="protein sequence ID" value="SVC90059.1"/>
    <property type="molecule type" value="Genomic_DNA"/>
</dbReference>
<dbReference type="AlphaFoldDB" id="A0A382QX21"/>
<proteinExistence type="predicted"/>
<sequence length="210" mass="22454">MSERHTGVTPSPDNLGPLLNSIDLMYETGWTDGLPVVPPTRELVKQFTDVLAPRDPGESIAVIPPLGGDATIERVAVNAVMAGCLPEYMPVIVTAIKAMVDDRFNLRGVQCSTGIHTPLVIVNGPIVKKLNINSGYNCFGQGWRANATIGRAVKLVLVNLGGAFPGETNKSTFGHPGSYTYCMAEAEDANPWEPYHVELGYAADDSTVTV</sequence>
<feature type="non-terminal residue" evidence="1">
    <location>
        <position position="210"/>
    </location>
</feature>
<gene>
    <name evidence="1" type="ORF">METZ01_LOCUS342913</name>
</gene>
<evidence type="ECO:0000313" key="1">
    <source>
        <dbReference type="EMBL" id="SVC90059.1"/>
    </source>
</evidence>